<proteinExistence type="predicted"/>
<name>A0AC35UB32_9BILA</name>
<accession>A0AC35UB32</accession>
<sequence>MKLDSSILLLAIIGQFFIQHINAKSIVDVVVTATNSLYGSIEFVKGIVPLPSKVAGIVEETVSQLIPVATEIMDD</sequence>
<dbReference type="Proteomes" id="UP000095286">
    <property type="component" value="Unplaced"/>
</dbReference>
<organism evidence="1 2">
    <name type="scientific">Rhabditophanes sp. KR3021</name>
    <dbReference type="NCBI Taxonomy" id="114890"/>
    <lineage>
        <taxon>Eukaryota</taxon>
        <taxon>Metazoa</taxon>
        <taxon>Ecdysozoa</taxon>
        <taxon>Nematoda</taxon>
        <taxon>Chromadorea</taxon>
        <taxon>Rhabditida</taxon>
        <taxon>Tylenchina</taxon>
        <taxon>Panagrolaimomorpha</taxon>
        <taxon>Strongyloidoidea</taxon>
        <taxon>Alloionematidae</taxon>
        <taxon>Rhabditophanes</taxon>
    </lineage>
</organism>
<evidence type="ECO:0000313" key="2">
    <source>
        <dbReference type="WBParaSite" id="RSKR_0000985088.1"/>
    </source>
</evidence>
<reference evidence="2" key="1">
    <citation type="submission" date="2016-11" db="UniProtKB">
        <authorList>
            <consortium name="WormBaseParasite"/>
        </authorList>
    </citation>
    <scope>IDENTIFICATION</scope>
    <source>
        <strain evidence="2">KR3021</strain>
    </source>
</reference>
<evidence type="ECO:0000313" key="1">
    <source>
        <dbReference type="Proteomes" id="UP000095286"/>
    </source>
</evidence>
<dbReference type="WBParaSite" id="RSKR_0000985088.1">
    <property type="protein sequence ID" value="RSKR_0000985088.1"/>
    <property type="gene ID" value="RSKR_0000985088"/>
</dbReference>
<protein>
    <submittedName>
        <fullName evidence="2">Secreted protein</fullName>
    </submittedName>
</protein>